<evidence type="ECO:0000256" key="1">
    <source>
        <dbReference type="SAM" id="MobiDB-lite"/>
    </source>
</evidence>
<dbReference type="PANTHER" id="PTHR46082:SF6">
    <property type="entry name" value="AAA+ ATPASE DOMAIN-CONTAINING PROTEIN-RELATED"/>
    <property type="match status" value="1"/>
</dbReference>
<evidence type="ECO:0000313" key="2">
    <source>
        <dbReference type="EMBL" id="BBY28142.1"/>
    </source>
</evidence>
<gene>
    <name evidence="2" type="ORF">MSEDJ_22380</name>
</gene>
<dbReference type="KEGG" id="msei:MSEDJ_22380"/>
<name>A0A7I7QPJ7_9MYCO</name>
<organism evidence="2 3">
    <name type="scientific">Mycolicibacterium sediminis</name>
    <dbReference type="NCBI Taxonomy" id="1286180"/>
    <lineage>
        <taxon>Bacteria</taxon>
        <taxon>Bacillati</taxon>
        <taxon>Actinomycetota</taxon>
        <taxon>Actinomycetes</taxon>
        <taxon>Mycobacteriales</taxon>
        <taxon>Mycobacteriaceae</taxon>
        <taxon>Mycolicibacterium</taxon>
    </lineage>
</organism>
<dbReference type="Gene3D" id="1.25.40.10">
    <property type="entry name" value="Tetratricopeptide repeat domain"/>
    <property type="match status" value="2"/>
</dbReference>
<proteinExistence type="predicted"/>
<dbReference type="SUPFAM" id="SSF48452">
    <property type="entry name" value="TPR-like"/>
    <property type="match status" value="3"/>
</dbReference>
<accession>A0A7I7QPJ7</accession>
<dbReference type="PANTHER" id="PTHR46082">
    <property type="entry name" value="ATP/GTP-BINDING PROTEIN-RELATED"/>
    <property type="match status" value="1"/>
</dbReference>
<dbReference type="EMBL" id="AP022588">
    <property type="protein sequence ID" value="BBY28142.1"/>
    <property type="molecule type" value="Genomic_DNA"/>
</dbReference>
<evidence type="ECO:0008006" key="4">
    <source>
        <dbReference type="Google" id="ProtNLM"/>
    </source>
</evidence>
<dbReference type="SUPFAM" id="SSF52540">
    <property type="entry name" value="P-loop containing nucleoside triphosphate hydrolases"/>
    <property type="match status" value="1"/>
</dbReference>
<feature type="compositionally biased region" description="Polar residues" evidence="1">
    <location>
        <begin position="857"/>
        <end position="871"/>
    </location>
</feature>
<dbReference type="Pfam" id="PF13424">
    <property type="entry name" value="TPR_12"/>
    <property type="match status" value="2"/>
</dbReference>
<dbReference type="InterPro" id="IPR053137">
    <property type="entry name" value="NLR-like"/>
</dbReference>
<reference evidence="2 3" key="1">
    <citation type="journal article" date="2019" name="Emerg. Microbes Infect.">
        <title>Comprehensive subspecies identification of 175 nontuberculous mycobacteria species based on 7547 genomic profiles.</title>
        <authorList>
            <person name="Matsumoto Y."/>
            <person name="Kinjo T."/>
            <person name="Motooka D."/>
            <person name="Nabeya D."/>
            <person name="Jung N."/>
            <person name="Uechi K."/>
            <person name="Horii T."/>
            <person name="Iida T."/>
            <person name="Fujita J."/>
            <person name="Nakamura S."/>
        </authorList>
    </citation>
    <scope>NUCLEOTIDE SEQUENCE [LARGE SCALE GENOMIC DNA]</scope>
    <source>
        <strain evidence="2 3">JCM 17899</strain>
    </source>
</reference>
<dbReference type="Pfam" id="PF13374">
    <property type="entry name" value="TPR_10"/>
    <property type="match status" value="1"/>
</dbReference>
<dbReference type="AlphaFoldDB" id="A0A7I7QPJ7"/>
<keyword evidence="3" id="KW-1185">Reference proteome</keyword>
<feature type="region of interest" description="Disordered" evidence="1">
    <location>
        <begin position="848"/>
        <end position="877"/>
    </location>
</feature>
<protein>
    <recommendedName>
        <fullName evidence="4">Tetratricopeptide repeat protein</fullName>
    </recommendedName>
</protein>
<dbReference type="InterPro" id="IPR027417">
    <property type="entry name" value="P-loop_NTPase"/>
</dbReference>
<dbReference type="Proteomes" id="UP000467193">
    <property type="component" value="Chromosome"/>
</dbReference>
<sequence>MKALAARVAAVAGGDTELPRIVLLEGASGLGKSRIVRELYREMCTSLDHQKYWPAIDEWGGVDAQSSDPLPGRKRIGPDVEHFVWPAGVLPGFAWWQLQCERMQGGELVDVAAQARAQIAAHLVPIALASREAASLKEKAAAKRGDLATATREALSEGGIEAATRVLASFDVVIPGLGLAAKWAVRGVARIKDHFDERGNLSADVDVGHRADEQRRSVSAELSGLLRGVAHREVPAVVVIEDLHLMGGALAELLDLLSVADAAHPVVVIGSAWPQSNVSTPYTQWRSSAATSGRVQVVAVQYLEQTDLVELVRAYAPNTSDEAAAEVADQFPNPLSLEVTLSDRKLQNRIAENGGALPQGALSARSTKLKHVYRHQFWQLSAQVQVALAAAAGAAPAPGSRVWPFVRGVVAEAAQQCPELEAGATDVIAGIEHAAEDNVWLVPSGVADSFREALQAQVAYEHFQEVLADGESTTFRDTVAEVLVARVDAARGEGYSLDPSEESRILSRWLLAIESPRDSRGAHLAAAFHEAQDLARTYQLRAAINMLAPRLQSDPSSTSRHIAVMRTELADWYEQLGLNAEALATLDAIEVDERRIMGANHVVTLEIQHRRALALRAAGRIEDAISAYEVLIPHLVEVLGDSHALTGISRNGLAVVLSDAGRFHEAIPVYQRLLETLIADRGSEWRGALAVRQNLASAYGEVGQAEKAVSELEKVLCGYLATLGPRHIDTLAIRHNLAGAIAKAGRIDDAIAAYQQLLADKLETVGEDHVSTFWTRHMLAQVLPEAGRIDEAIIAFDELLEDRTLSMGVDHPTKMRVRSNLARALRASGRTSQAIATLEGLLRDQRRVLGPDHPDTLKTQSHLDSLRQSEPNPEIPQ</sequence>
<evidence type="ECO:0000313" key="3">
    <source>
        <dbReference type="Proteomes" id="UP000467193"/>
    </source>
</evidence>
<dbReference type="InterPro" id="IPR011990">
    <property type="entry name" value="TPR-like_helical_dom_sf"/>
</dbReference>